<sequence>MKLRSTAANEAKALNAAGDNQPASSSGVVSRADAPRSLEDYDIELIYSGESDGDSDSTKAAAKTEPKATTTEPNKPVSRIAMSFAGRRDIFGSSDKSDAPSPRRSRSLENNQGGGKSQSNYDDGDAVMRQNQDDRAGCGVGISIDTTQEARDRDVLRLAPAKKAWLPHQRMLDRSDTLICNPSTNTLGVRSPMDLLQHRMCIVILLDKAQHVHHQLQARFPTICRRRIAAPPDEVARPTYSHRGG</sequence>
<reference evidence="3" key="1">
    <citation type="journal article" date="2010" name="Science">
        <title>Signatures of adaptation to obligate biotrophy in the Hyaloperonospora arabidopsidis genome.</title>
        <authorList>
            <person name="Baxter L."/>
            <person name="Tripathy S."/>
            <person name="Ishaque N."/>
            <person name="Boot N."/>
            <person name="Cabral A."/>
            <person name="Kemen E."/>
            <person name="Thines M."/>
            <person name="Ah-Fong A."/>
            <person name="Anderson R."/>
            <person name="Badejoko W."/>
            <person name="Bittner-Eddy P."/>
            <person name="Boore J.L."/>
            <person name="Chibucos M.C."/>
            <person name="Coates M."/>
            <person name="Dehal P."/>
            <person name="Delehaunty K."/>
            <person name="Dong S."/>
            <person name="Downton P."/>
            <person name="Dumas B."/>
            <person name="Fabro G."/>
            <person name="Fronick C."/>
            <person name="Fuerstenberg S.I."/>
            <person name="Fulton L."/>
            <person name="Gaulin E."/>
            <person name="Govers F."/>
            <person name="Hughes L."/>
            <person name="Humphray S."/>
            <person name="Jiang R.H."/>
            <person name="Judelson H."/>
            <person name="Kamoun S."/>
            <person name="Kyung K."/>
            <person name="Meijer H."/>
            <person name="Minx P."/>
            <person name="Morris P."/>
            <person name="Nelson J."/>
            <person name="Phuntumart V."/>
            <person name="Qutob D."/>
            <person name="Rehmany A."/>
            <person name="Rougon-Cardoso A."/>
            <person name="Ryden P."/>
            <person name="Torto-Alalibo T."/>
            <person name="Studholme D."/>
            <person name="Wang Y."/>
            <person name="Win J."/>
            <person name="Wood J."/>
            <person name="Clifton S.W."/>
            <person name="Rogers J."/>
            <person name="Van den Ackerveken G."/>
            <person name="Jones J.D."/>
            <person name="McDowell J.M."/>
            <person name="Beynon J."/>
            <person name="Tyler B.M."/>
        </authorList>
    </citation>
    <scope>NUCLEOTIDE SEQUENCE [LARGE SCALE GENOMIC DNA]</scope>
    <source>
        <strain evidence="3">Emoy2</strain>
    </source>
</reference>
<feature type="compositionally biased region" description="Low complexity" evidence="1">
    <location>
        <begin position="58"/>
        <end position="76"/>
    </location>
</feature>
<dbReference type="EnsemblProtists" id="HpaT809266">
    <property type="protein sequence ID" value="HpaP809266"/>
    <property type="gene ID" value="HpaG809266"/>
</dbReference>
<evidence type="ECO:0000313" key="3">
    <source>
        <dbReference type="Proteomes" id="UP000011713"/>
    </source>
</evidence>
<proteinExistence type="predicted"/>
<evidence type="ECO:0000256" key="1">
    <source>
        <dbReference type="SAM" id="MobiDB-lite"/>
    </source>
</evidence>
<dbReference type="AlphaFoldDB" id="M4BS75"/>
<feature type="compositionally biased region" description="Low complexity" evidence="1">
    <location>
        <begin position="7"/>
        <end position="17"/>
    </location>
</feature>
<keyword evidence="3" id="KW-1185">Reference proteome</keyword>
<evidence type="ECO:0000313" key="2">
    <source>
        <dbReference type="EnsemblProtists" id="HpaP809266"/>
    </source>
</evidence>
<reference evidence="2" key="2">
    <citation type="submission" date="2015-06" db="UniProtKB">
        <authorList>
            <consortium name="EnsemblProtists"/>
        </authorList>
    </citation>
    <scope>IDENTIFICATION</scope>
    <source>
        <strain evidence="2">Emoy2</strain>
    </source>
</reference>
<dbReference type="InParanoid" id="M4BS75"/>
<protein>
    <submittedName>
        <fullName evidence="2">Uncharacterized protein</fullName>
    </submittedName>
</protein>
<dbReference type="Proteomes" id="UP000011713">
    <property type="component" value="Unassembled WGS sequence"/>
</dbReference>
<dbReference type="HOGENOM" id="CLU_948171_0_0_1"/>
<organism evidence="2 3">
    <name type="scientific">Hyaloperonospora arabidopsidis (strain Emoy2)</name>
    <name type="common">Downy mildew agent</name>
    <name type="synonym">Peronospora arabidopsidis</name>
    <dbReference type="NCBI Taxonomy" id="559515"/>
    <lineage>
        <taxon>Eukaryota</taxon>
        <taxon>Sar</taxon>
        <taxon>Stramenopiles</taxon>
        <taxon>Oomycota</taxon>
        <taxon>Peronosporomycetes</taxon>
        <taxon>Peronosporales</taxon>
        <taxon>Peronosporaceae</taxon>
        <taxon>Hyaloperonospora</taxon>
    </lineage>
</organism>
<feature type="region of interest" description="Disordered" evidence="1">
    <location>
        <begin position="1"/>
        <end position="126"/>
    </location>
</feature>
<dbReference type="VEuPathDB" id="FungiDB:HpaG809266"/>
<dbReference type="EMBL" id="JH598696">
    <property type="status" value="NOT_ANNOTATED_CDS"/>
    <property type="molecule type" value="Genomic_DNA"/>
</dbReference>
<accession>M4BS75</accession>
<name>M4BS75_HYAAE</name>
<feature type="compositionally biased region" description="Basic and acidic residues" evidence="1">
    <location>
        <begin position="86"/>
        <end position="98"/>
    </location>
</feature>